<sequence>MATVSQPTNDTALGKRTANDDAQDEVLEARIRWAKAMRLAFSPPAMLTSDGSIRQEHFKPKQVYYAEPKTFGSEERAALLKGLDSHGVGAWNPIREQLLPSWDNNTLRLKTCRLLGIQNLSTFQGFLITEKEVEAIQAAHHKLGEQTGCWKGGMLVEDDNGTLAAAMASVDVPMPKRRAKGK</sequence>
<evidence type="ECO:0000313" key="3">
    <source>
        <dbReference type="Proteomes" id="UP000660262"/>
    </source>
</evidence>
<evidence type="ECO:0000313" key="2">
    <source>
        <dbReference type="EMBL" id="GHP07181.1"/>
    </source>
</evidence>
<dbReference type="OrthoDB" id="608866at2759"/>
<feature type="region of interest" description="Disordered" evidence="1">
    <location>
        <begin position="1"/>
        <end position="21"/>
    </location>
</feature>
<gene>
    <name evidence="2" type="ORF">PPROV_000592300</name>
</gene>
<accession>A0A830HNY9</accession>
<organism evidence="2 3">
    <name type="scientific">Pycnococcus provasolii</name>
    <dbReference type="NCBI Taxonomy" id="41880"/>
    <lineage>
        <taxon>Eukaryota</taxon>
        <taxon>Viridiplantae</taxon>
        <taxon>Chlorophyta</taxon>
        <taxon>Pseudoscourfieldiophyceae</taxon>
        <taxon>Pseudoscourfieldiales</taxon>
        <taxon>Pycnococcaceae</taxon>
        <taxon>Pycnococcus</taxon>
    </lineage>
</organism>
<evidence type="ECO:0000256" key="1">
    <source>
        <dbReference type="SAM" id="MobiDB-lite"/>
    </source>
</evidence>
<dbReference type="EMBL" id="BNJQ01000015">
    <property type="protein sequence ID" value="GHP07181.1"/>
    <property type="molecule type" value="Genomic_DNA"/>
</dbReference>
<dbReference type="Proteomes" id="UP000660262">
    <property type="component" value="Unassembled WGS sequence"/>
</dbReference>
<reference evidence="2" key="1">
    <citation type="submission" date="2020-10" db="EMBL/GenBank/DDBJ databases">
        <title>Unveiling of a novel bifunctional photoreceptor, Dualchrome1, isolated from a cosmopolitan green alga.</title>
        <authorList>
            <person name="Suzuki S."/>
            <person name="Kawachi M."/>
        </authorList>
    </citation>
    <scope>NUCLEOTIDE SEQUENCE</scope>
    <source>
        <strain evidence="2">NIES 2893</strain>
    </source>
</reference>
<proteinExistence type="predicted"/>
<dbReference type="AlphaFoldDB" id="A0A830HNY9"/>
<name>A0A830HNY9_9CHLO</name>
<protein>
    <submittedName>
        <fullName evidence="2">Uncharacterized protein</fullName>
    </submittedName>
</protein>
<keyword evidence="3" id="KW-1185">Reference proteome</keyword>
<comment type="caution">
    <text evidence="2">The sequence shown here is derived from an EMBL/GenBank/DDBJ whole genome shotgun (WGS) entry which is preliminary data.</text>
</comment>
<feature type="compositionally biased region" description="Polar residues" evidence="1">
    <location>
        <begin position="1"/>
        <end position="11"/>
    </location>
</feature>